<dbReference type="Proteomes" id="UP000735302">
    <property type="component" value="Unassembled WGS sequence"/>
</dbReference>
<name>A0AAV4CQC8_9GAST</name>
<keyword evidence="2" id="KW-1185">Reference proteome</keyword>
<proteinExistence type="predicted"/>
<dbReference type="EMBL" id="BLXT01006874">
    <property type="protein sequence ID" value="GFO34083.1"/>
    <property type="molecule type" value="Genomic_DNA"/>
</dbReference>
<sequence>MGRKDKTFPLAHRAPLWKRLLRACSSIGSSSTCGTANGGTGFVEKKKKMQRRLQVLCCHPNEISMRSQQRHREQNLLPGVVMFTDCRALVQALDGSLGQTRCWHTPCGEWRASGVWWISGCLPGSASSATR</sequence>
<organism evidence="1 2">
    <name type="scientific">Plakobranchus ocellatus</name>
    <dbReference type="NCBI Taxonomy" id="259542"/>
    <lineage>
        <taxon>Eukaryota</taxon>
        <taxon>Metazoa</taxon>
        <taxon>Spiralia</taxon>
        <taxon>Lophotrochozoa</taxon>
        <taxon>Mollusca</taxon>
        <taxon>Gastropoda</taxon>
        <taxon>Heterobranchia</taxon>
        <taxon>Euthyneura</taxon>
        <taxon>Panpulmonata</taxon>
        <taxon>Sacoglossa</taxon>
        <taxon>Placobranchoidea</taxon>
        <taxon>Plakobranchidae</taxon>
        <taxon>Plakobranchus</taxon>
    </lineage>
</organism>
<protein>
    <submittedName>
        <fullName evidence="1">Uncharacterized protein</fullName>
    </submittedName>
</protein>
<reference evidence="1 2" key="1">
    <citation type="journal article" date="2021" name="Elife">
        <title>Chloroplast acquisition without the gene transfer in kleptoplastic sea slugs, Plakobranchus ocellatus.</title>
        <authorList>
            <person name="Maeda T."/>
            <person name="Takahashi S."/>
            <person name="Yoshida T."/>
            <person name="Shimamura S."/>
            <person name="Takaki Y."/>
            <person name="Nagai Y."/>
            <person name="Toyoda A."/>
            <person name="Suzuki Y."/>
            <person name="Arimoto A."/>
            <person name="Ishii H."/>
            <person name="Satoh N."/>
            <person name="Nishiyama T."/>
            <person name="Hasebe M."/>
            <person name="Maruyama T."/>
            <person name="Minagawa J."/>
            <person name="Obokata J."/>
            <person name="Shigenobu S."/>
        </authorList>
    </citation>
    <scope>NUCLEOTIDE SEQUENCE [LARGE SCALE GENOMIC DNA]</scope>
</reference>
<gene>
    <name evidence="1" type="ORF">PoB_006058800</name>
</gene>
<dbReference type="AlphaFoldDB" id="A0AAV4CQC8"/>
<comment type="caution">
    <text evidence="1">The sequence shown here is derived from an EMBL/GenBank/DDBJ whole genome shotgun (WGS) entry which is preliminary data.</text>
</comment>
<accession>A0AAV4CQC8</accession>
<evidence type="ECO:0000313" key="2">
    <source>
        <dbReference type="Proteomes" id="UP000735302"/>
    </source>
</evidence>
<evidence type="ECO:0000313" key="1">
    <source>
        <dbReference type="EMBL" id="GFO34083.1"/>
    </source>
</evidence>